<reference evidence="1" key="1">
    <citation type="submission" date="2020-05" db="EMBL/GenBank/DDBJ databases">
        <title>Mycena genomes resolve the evolution of fungal bioluminescence.</title>
        <authorList>
            <person name="Tsai I.J."/>
        </authorList>
    </citation>
    <scope>NUCLEOTIDE SEQUENCE</scope>
    <source>
        <strain evidence="1">CCC161011</strain>
    </source>
</reference>
<accession>A0A8H7D223</accession>
<name>A0A8H7D223_9AGAR</name>
<dbReference type="EMBL" id="JACAZI010000007">
    <property type="protein sequence ID" value="KAF7356216.1"/>
    <property type="molecule type" value="Genomic_DNA"/>
</dbReference>
<dbReference type="OrthoDB" id="2990207at2759"/>
<evidence type="ECO:0000313" key="1">
    <source>
        <dbReference type="EMBL" id="KAF7356216.1"/>
    </source>
</evidence>
<keyword evidence="2" id="KW-1185">Reference proteome</keyword>
<protein>
    <submittedName>
        <fullName evidence="1">Uncharacterized protein</fullName>
    </submittedName>
</protein>
<dbReference type="AlphaFoldDB" id="A0A8H7D223"/>
<evidence type="ECO:0000313" key="2">
    <source>
        <dbReference type="Proteomes" id="UP000620124"/>
    </source>
</evidence>
<organism evidence="1 2">
    <name type="scientific">Mycena venus</name>
    <dbReference type="NCBI Taxonomy" id="2733690"/>
    <lineage>
        <taxon>Eukaryota</taxon>
        <taxon>Fungi</taxon>
        <taxon>Dikarya</taxon>
        <taxon>Basidiomycota</taxon>
        <taxon>Agaricomycotina</taxon>
        <taxon>Agaricomycetes</taxon>
        <taxon>Agaricomycetidae</taxon>
        <taxon>Agaricales</taxon>
        <taxon>Marasmiineae</taxon>
        <taxon>Mycenaceae</taxon>
        <taxon>Mycena</taxon>
    </lineage>
</organism>
<proteinExistence type="predicted"/>
<sequence>MHLPREITDEIVAEIEDTASLRAFCLVTPSFVCSSQARIFRGLQIRVDGPSPIDHRPMSPWQAESLFSSSPHLASYVQRLWIHIPTRPTEWYSPLQAVLPAFIRVREFIISASGAETRWTVLPEALKDAMQAVMLLPSLKQLELAYLSVPATLITSMAATIPELSLISVVVEDIEMQSSPMDLSKRALGVLTLVSISTSMVEFLATPGRLPSRRLVIAYHTEWADISKILQGTAVTLTQLHLDFHHRLHVGPPRYYLNALRVLELDTSAGPAPHRVPDDTLFALLHQIPTAMPHLEHLAIRVTIVPSLPRPGEAVWVRGAPLDMGSVATVDWRLCFNDHSQFAGFDDAEIGRELQDYEMVFDEFVHCMGEQMPVLRDSGGLSFSRIPLH</sequence>
<gene>
    <name evidence="1" type="ORF">MVEN_00953000</name>
</gene>
<dbReference type="Proteomes" id="UP000620124">
    <property type="component" value="Unassembled WGS sequence"/>
</dbReference>
<comment type="caution">
    <text evidence="1">The sequence shown here is derived from an EMBL/GenBank/DDBJ whole genome shotgun (WGS) entry which is preliminary data.</text>
</comment>